<sequence>MKASYQRSLMGPRETEESSLLFDIESDQPELNLTSACIREVLADEPISPKEALQDHSKDNNLLLGVKHIKFEPSFPLLPHICPFSEIFLLSDCDPNHINLTSKLPPGNFLRNTNSIPTHLASTMQFLQLQNSTKIGARFKVAIILSGILIFNATQMFQNYWSRIAMFNITLLYLFASMNLGVESKPQSLAETAQRRIGSGAIIYSKELPTAQVSNCVQGRDYEWT</sequence>
<keyword evidence="1" id="KW-0472">Membrane</keyword>
<evidence type="ECO:0000313" key="3">
    <source>
        <dbReference type="Proteomes" id="UP001497453"/>
    </source>
</evidence>
<gene>
    <name evidence="2" type="ORF">GFSPODELE1_LOCUS10063</name>
</gene>
<proteinExistence type="predicted"/>
<evidence type="ECO:0000313" key="2">
    <source>
        <dbReference type="EMBL" id="CAL1715107.1"/>
    </source>
</evidence>
<organism evidence="2 3">
    <name type="scientific">Somion occarium</name>
    <dbReference type="NCBI Taxonomy" id="3059160"/>
    <lineage>
        <taxon>Eukaryota</taxon>
        <taxon>Fungi</taxon>
        <taxon>Dikarya</taxon>
        <taxon>Basidiomycota</taxon>
        <taxon>Agaricomycotina</taxon>
        <taxon>Agaricomycetes</taxon>
        <taxon>Polyporales</taxon>
        <taxon>Cerrenaceae</taxon>
        <taxon>Somion</taxon>
    </lineage>
</organism>
<dbReference type="Proteomes" id="UP001497453">
    <property type="component" value="Chromosome 8"/>
</dbReference>
<keyword evidence="1" id="KW-0812">Transmembrane</keyword>
<reference evidence="3" key="1">
    <citation type="submission" date="2024-04" db="EMBL/GenBank/DDBJ databases">
        <authorList>
            <person name="Shaw F."/>
            <person name="Minotto A."/>
        </authorList>
    </citation>
    <scope>NUCLEOTIDE SEQUENCE [LARGE SCALE GENOMIC DNA]</scope>
</reference>
<dbReference type="EMBL" id="OZ037951">
    <property type="protein sequence ID" value="CAL1715107.1"/>
    <property type="molecule type" value="Genomic_DNA"/>
</dbReference>
<evidence type="ECO:0000256" key="1">
    <source>
        <dbReference type="SAM" id="Phobius"/>
    </source>
</evidence>
<keyword evidence="3" id="KW-1185">Reference proteome</keyword>
<protein>
    <submittedName>
        <fullName evidence="2">Uncharacterized protein</fullName>
    </submittedName>
</protein>
<keyword evidence="1" id="KW-1133">Transmembrane helix</keyword>
<name>A0ABP1E7A9_9APHY</name>
<feature type="transmembrane region" description="Helical" evidence="1">
    <location>
        <begin position="160"/>
        <end position="182"/>
    </location>
</feature>
<accession>A0ABP1E7A9</accession>